<comment type="catalytic activity">
    <reaction evidence="13 14">
        <text>UDP-N-acetyl-alpha-D-muramate + L-alanine + ATP = UDP-N-acetyl-alpha-D-muramoyl-L-alanine + ADP + phosphate + H(+)</text>
        <dbReference type="Rhea" id="RHEA:23372"/>
        <dbReference type="ChEBI" id="CHEBI:15378"/>
        <dbReference type="ChEBI" id="CHEBI:30616"/>
        <dbReference type="ChEBI" id="CHEBI:43474"/>
        <dbReference type="ChEBI" id="CHEBI:57972"/>
        <dbReference type="ChEBI" id="CHEBI:70757"/>
        <dbReference type="ChEBI" id="CHEBI:83898"/>
        <dbReference type="ChEBI" id="CHEBI:456216"/>
        <dbReference type="EC" id="6.3.2.8"/>
    </reaction>
</comment>
<name>A0A9D2GA26_9FIRM</name>
<evidence type="ECO:0000259" key="15">
    <source>
        <dbReference type="Pfam" id="PF01225"/>
    </source>
</evidence>
<dbReference type="Pfam" id="PF01225">
    <property type="entry name" value="Mur_ligase"/>
    <property type="match status" value="1"/>
</dbReference>
<dbReference type="InterPro" id="IPR005758">
    <property type="entry name" value="UDP-N-AcMur_Ala_ligase_MurC"/>
</dbReference>
<evidence type="ECO:0000256" key="1">
    <source>
        <dbReference type="ARBA" id="ARBA00004496"/>
    </source>
</evidence>
<evidence type="ECO:0000256" key="2">
    <source>
        <dbReference type="ARBA" id="ARBA00004752"/>
    </source>
</evidence>
<dbReference type="HAMAP" id="MF_00046">
    <property type="entry name" value="MurC"/>
    <property type="match status" value="1"/>
</dbReference>
<dbReference type="Gene3D" id="3.40.50.720">
    <property type="entry name" value="NAD(P)-binding Rossmann-like Domain"/>
    <property type="match status" value="1"/>
</dbReference>
<keyword evidence="12 14" id="KW-0961">Cell wall biogenesis/degradation</keyword>
<dbReference type="Gene3D" id="3.40.1190.10">
    <property type="entry name" value="Mur-like, catalytic domain"/>
    <property type="match status" value="1"/>
</dbReference>
<protein>
    <recommendedName>
        <fullName evidence="3 14">UDP-N-acetylmuramate--L-alanine ligase</fullName>
        <ecNumber evidence="3 14">6.3.2.8</ecNumber>
    </recommendedName>
    <alternativeName>
        <fullName evidence="14">UDP-N-acetylmuramoyl-L-alanine synthetase</fullName>
    </alternativeName>
</protein>
<dbReference type="InterPro" id="IPR050061">
    <property type="entry name" value="MurCDEF_pg_biosynth"/>
</dbReference>
<dbReference type="InterPro" id="IPR013221">
    <property type="entry name" value="Mur_ligase_cen"/>
</dbReference>
<comment type="similarity">
    <text evidence="14">Belongs to the MurCDEF family.</text>
</comment>
<evidence type="ECO:0000256" key="9">
    <source>
        <dbReference type="ARBA" id="ARBA00022960"/>
    </source>
</evidence>
<dbReference type="SUPFAM" id="SSF51984">
    <property type="entry name" value="MurCD N-terminal domain"/>
    <property type="match status" value="1"/>
</dbReference>
<dbReference type="PANTHER" id="PTHR43445">
    <property type="entry name" value="UDP-N-ACETYLMURAMATE--L-ALANINE LIGASE-RELATED"/>
    <property type="match status" value="1"/>
</dbReference>
<evidence type="ECO:0000313" key="19">
    <source>
        <dbReference type="Proteomes" id="UP000824116"/>
    </source>
</evidence>
<keyword evidence="4 14" id="KW-0963">Cytoplasm</keyword>
<feature type="domain" description="Mur ligase N-terminal catalytic" evidence="15">
    <location>
        <begin position="11"/>
        <end position="110"/>
    </location>
</feature>
<dbReference type="GO" id="GO:0009252">
    <property type="term" value="P:peptidoglycan biosynthetic process"/>
    <property type="evidence" value="ECO:0007669"/>
    <property type="project" value="UniProtKB-UniRule"/>
</dbReference>
<keyword evidence="10 14" id="KW-0573">Peptidoglycan synthesis</keyword>
<comment type="pathway">
    <text evidence="2 14">Cell wall biogenesis; peptidoglycan biosynthesis.</text>
</comment>
<evidence type="ECO:0000256" key="7">
    <source>
        <dbReference type="ARBA" id="ARBA00022741"/>
    </source>
</evidence>
<evidence type="ECO:0000256" key="10">
    <source>
        <dbReference type="ARBA" id="ARBA00022984"/>
    </source>
</evidence>
<dbReference type="SUPFAM" id="SSF53623">
    <property type="entry name" value="MurD-like peptide ligases, catalytic domain"/>
    <property type="match status" value="1"/>
</dbReference>
<dbReference type="GO" id="GO:0051301">
    <property type="term" value="P:cell division"/>
    <property type="evidence" value="ECO:0007669"/>
    <property type="project" value="UniProtKB-KW"/>
</dbReference>
<reference evidence="18" key="1">
    <citation type="journal article" date="2021" name="PeerJ">
        <title>Extensive microbial diversity within the chicken gut microbiome revealed by metagenomics and culture.</title>
        <authorList>
            <person name="Gilroy R."/>
            <person name="Ravi A."/>
            <person name="Getino M."/>
            <person name="Pursley I."/>
            <person name="Horton D.L."/>
            <person name="Alikhan N.F."/>
            <person name="Baker D."/>
            <person name="Gharbi K."/>
            <person name="Hall N."/>
            <person name="Watson M."/>
            <person name="Adriaenssens E.M."/>
            <person name="Foster-Nyarko E."/>
            <person name="Jarju S."/>
            <person name="Secka A."/>
            <person name="Antonio M."/>
            <person name="Oren A."/>
            <person name="Chaudhuri R.R."/>
            <person name="La Ragione R."/>
            <person name="Hildebrand F."/>
            <person name="Pallen M.J."/>
        </authorList>
    </citation>
    <scope>NUCLEOTIDE SEQUENCE</scope>
    <source>
        <strain evidence="18">CHK196-3914</strain>
    </source>
</reference>
<evidence type="ECO:0000259" key="16">
    <source>
        <dbReference type="Pfam" id="PF02875"/>
    </source>
</evidence>
<dbReference type="EMBL" id="DXAY01000157">
    <property type="protein sequence ID" value="HIZ74921.1"/>
    <property type="molecule type" value="Genomic_DNA"/>
</dbReference>
<evidence type="ECO:0000256" key="4">
    <source>
        <dbReference type="ARBA" id="ARBA00022490"/>
    </source>
</evidence>
<dbReference type="Gene3D" id="3.90.190.20">
    <property type="entry name" value="Mur ligase, C-terminal domain"/>
    <property type="match status" value="1"/>
</dbReference>
<evidence type="ECO:0000259" key="17">
    <source>
        <dbReference type="Pfam" id="PF08245"/>
    </source>
</evidence>
<evidence type="ECO:0000256" key="5">
    <source>
        <dbReference type="ARBA" id="ARBA00022598"/>
    </source>
</evidence>
<dbReference type="InterPro" id="IPR004101">
    <property type="entry name" value="Mur_ligase_C"/>
</dbReference>
<keyword evidence="7 14" id="KW-0547">Nucleotide-binding</keyword>
<dbReference type="InterPro" id="IPR036615">
    <property type="entry name" value="Mur_ligase_C_dom_sf"/>
</dbReference>
<evidence type="ECO:0000256" key="12">
    <source>
        <dbReference type="ARBA" id="ARBA00023316"/>
    </source>
</evidence>
<dbReference type="GO" id="GO:0005524">
    <property type="term" value="F:ATP binding"/>
    <property type="evidence" value="ECO:0007669"/>
    <property type="project" value="UniProtKB-UniRule"/>
</dbReference>
<evidence type="ECO:0000256" key="8">
    <source>
        <dbReference type="ARBA" id="ARBA00022840"/>
    </source>
</evidence>
<organism evidence="18 19">
    <name type="scientific">Candidatus Mediterraneibacter stercoravium</name>
    <dbReference type="NCBI Taxonomy" id="2838685"/>
    <lineage>
        <taxon>Bacteria</taxon>
        <taxon>Bacillati</taxon>
        <taxon>Bacillota</taxon>
        <taxon>Clostridia</taxon>
        <taxon>Lachnospirales</taxon>
        <taxon>Lachnospiraceae</taxon>
        <taxon>Mediterraneibacter</taxon>
    </lineage>
</organism>
<evidence type="ECO:0000256" key="3">
    <source>
        <dbReference type="ARBA" id="ARBA00012211"/>
    </source>
</evidence>
<accession>A0A9D2GA26</accession>
<dbReference type="InterPro" id="IPR000713">
    <property type="entry name" value="Mur_ligase_N"/>
</dbReference>
<evidence type="ECO:0000256" key="11">
    <source>
        <dbReference type="ARBA" id="ARBA00023306"/>
    </source>
</evidence>
<reference evidence="18" key="2">
    <citation type="submission" date="2021-04" db="EMBL/GenBank/DDBJ databases">
        <authorList>
            <person name="Gilroy R."/>
        </authorList>
    </citation>
    <scope>NUCLEOTIDE SEQUENCE</scope>
    <source>
        <strain evidence="18">CHK196-3914</strain>
    </source>
</reference>
<keyword evidence="9 14" id="KW-0133">Cell shape</keyword>
<keyword evidence="11 14" id="KW-0131">Cell cycle</keyword>
<keyword evidence="8 14" id="KW-0067">ATP-binding</keyword>
<dbReference type="EC" id="6.3.2.8" evidence="3 14"/>
<sequence length="458" mass="50645">MYKIDFQKPIHVHFIGIGGISMSGLAEILLEEGFTVSGSDSKESPLTKKLASEGAQIFYGQKAENIIDGIDCVVYTAAISRTNPELIEAVARKIPMLTRAELLGQLMKNYDTPIAVSGTHGKTTTTSMISHILLAGDMDPTISVGGILQAIGGNIRVGKSETFITEACEYTNSFLHFFPKISVILNIEEDHLDFFKDLEDIRHSFRQFAELLPSDGTLVINGEISNYDEICQGLDCRVITYGSSDRFDYSSSNIDYDEKGHVSFDLVRQGRESERISLSVTGDHNVSNALASIAVAELLNIPMETIKKGLLSFHGTDRRFEYKGTFNGVTVVDDYAHHPTEIKATLKAARHYPHEKLWCVFQPHTYTRTKAFFHEFAEALSHTDHLILADIYAARETDTLGISSADLAKEAAGLGTDAHYFPSFEEIESYLRENCRPGDLLITMGAGDIVTVGEDLLR</sequence>
<dbReference type="NCBIfam" id="TIGR01082">
    <property type="entry name" value="murC"/>
    <property type="match status" value="1"/>
</dbReference>
<evidence type="ECO:0000256" key="13">
    <source>
        <dbReference type="ARBA" id="ARBA00047833"/>
    </source>
</evidence>
<feature type="binding site" evidence="14">
    <location>
        <begin position="118"/>
        <end position="124"/>
    </location>
    <ligand>
        <name>ATP</name>
        <dbReference type="ChEBI" id="CHEBI:30616"/>
    </ligand>
</feature>
<dbReference type="InterPro" id="IPR036565">
    <property type="entry name" value="Mur-like_cat_sf"/>
</dbReference>
<dbReference type="SUPFAM" id="SSF53244">
    <property type="entry name" value="MurD-like peptide ligases, peptide-binding domain"/>
    <property type="match status" value="1"/>
</dbReference>
<keyword evidence="6 14" id="KW-0132">Cell division</keyword>
<comment type="caution">
    <text evidence="18">The sequence shown here is derived from an EMBL/GenBank/DDBJ whole genome shotgun (WGS) entry which is preliminary data.</text>
</comment>
<proteinExistence type="inferred from homology"/>
<dbReference type="Pfam" id="PF02875">
    <property type="entry name" value="Mur_ligase_C"/>
    <property type="match status" value="1"/>
</dbReference>
<keyword evidence="5 14" id="KW-0436">Ligase</keyword>
<comment type="function">
    <text evidence="14">Cell wall formation.</text>
</comment>
<dbReference type="GO" id="GO:0008360">
    <property type="term" value="P:regulation of cell shape"/>
    <property type="evidence" value="ECO:0007669"/>
    <property type="project" value="UniProtKB-KW"/>
</dbReference>
<dbReference type="PANTHER" id="PTHR43445:SF3">
    <property type="entry name" value="UDP-N-ACETYLMURAMATE--L-ALANINE LIGASE"/>
    <property type="match status" value="1"/>
</dbReference>
<feature type="domain" description="Mur ligase central" evidence="17">
    <location>
        <begin position="116"/>
        <end position="296"/>
    </location>
</feature>
<dbReference type="GO" id="GO:0005737">
    <property type="term" value="C:cytoplasm"/>
    <property type="evidence" value="ECO:0007669"/>
    <property type="project" value="UniProtKB-SubCell"/>
</dbReference>
<dbReference type="Proteomes" id="UP000824116">
    <property type="component" value="Unassembled WGS sequence"/>
</dbReference>
<dbReference type="Pfam" id="PF08245">
    <property type="entry name" value="Mur_ligase_M"/>
    <property type="match status" value="1"/>
</dbReference>
<comment type="subcellular location">
    <subcellularLocation>
        <location evidence="1 14">Cytoplasm</location>
    </subcellularLocation>
</comment>
<dbReference type="GO" id="GO:0071555">
    <property type="term" value="P:cell wall organization"/>
    <property type="evidence" value="ECO:0007669"/>
    <property type="project" value="UniProtKB-KW"/>
</dbReference>
<evidence type="ECO:0000256" key="14">
    <source>
        <dbReference type="HAMAP-Rule" id="MF_00046"/>
    </source>
</evidence>
<evidence type="ECO:0000256" key="6">
    <source>
        <dbReference type="ARBA" id="ARBA00022618"/>
    </source>
</evidence>
<dbReference type="AlphaFoldDB" id="A0A9D2GA26"/>
<evidence type="ECO:0000313" key="18">
    <source>
        <dbReference type="EMBL" id="HIZ74921.1"/>
    </source>
</evidence>
<feature type="domain" description="Mur ligase C-terminal" evidence="16">
    <location>
        <begin position="318"/>
        <end position="447"/>
    </location>
</feature>
<dbReference type="GO" id="GO:0008763">
    <property type="term" value="F:UDP-N-acetylmuramate-L-alanine ligase activity"/>
    <property type="evidence" value="ECO:0007669"/>
    <property type="project" value="UniProtKB-UniRule"/>
</dbReference>
<gene>
    <name evidence="14" type="primary">murC</name>
    <name evidence="18" type="ORF">H9723_06740</name>
</gene>